<evidence type="ECO:0000313" key="3">
    <source>
        <dbReference type="Proteomes" id="UP000238479"/>
    </source>
</evidence>
<proteinExistence type="predicted"/>
<name>A0A2P6QPE5_ROSCH</name>
<reference evidence="2 3" key="1">
    <citation type="journal article" date="2018" name="Nat. Genet.">
        <title>The Rosa genome provides new insights in the design of modern roses.</title>
        <authorList>
            <person name="Bendahmane M."/>
        </authorList>
    </citation>
    <scope>NUCLEOTIDE SEQUENCE [LARGE SCALE GENOMIC DNA]</scope>
    <source>
        <strain evidence="3">cv. Old Blush</strain>
    </source>
</reference>
<dbReference type="Gramene" id="PRQ36061">
    <property type="protein sequence ID" value="PRQ36061"/>
    <property type="gene ID" value="RchiOBHm_Chr4g0387291"/>
</dbReference>
<feature type="compositionally biased region" description="Low complexity" evidence="1">
    <location>
        <begin position="250"/>
        <end position="265"/>
    </location>
</feature>
<dbReference type="AlphaFoldDB" id="A0A2P6QPE5"/>
<comment type="caution">
    <text evidence="2">The sequence shown here is derived from an EMBL/GenBank/DDBJ whole genome shotgun (WGS) entry which is preliminary data.</text>
</comment>
<sequence length="274" mass="31111">MNLWNCHRFSYNLGYDMEKMESILLNNQNNSWFSLVLPGSGIPKWFHCSKEVTANEKGPSSKCEISFEIPGKLNWEYIGVALCSVSCFSVDENFYFFIKDRADISINEVLIDQCSKLRSSAPDHIWLAYVPLSDKIKGKEDQNGRCQVRFYCAGMKSYGVHLVCQPPNEYSNKIVMAAEPAHESGMLDCLSFSYANPEQKRPLTEATDDYEYDHQQEQHEQPIGMIPSKRLCTEEQPSMAPNPIIHDYSDYSASASTSTSDIYATEEARTKEAS</sequence>
<dbReference type="EMBL" id="PDCK01000042">
    <property type="protein sequence ID" value="PRQ36061.1"/>
    <property type="molecule type" value="Genomic_DNA"/>
</dbReference>
<accession>A0A2P6QPE5</accession>
<gene>
    <name evidence="2" type="ORF">RchiOBHm_Chr4g0387291</name>
</gene>
<keyword evidence="3" id="KW-1185">Reference proteome</keyword>
<evidence type="ECO:0000313" key="2">
    <source>
        <dbReference type="EMBL" id="PRQ36061.1"/>
    </source>
</evidence>
<feature type="region of interest" description="Disordered" evidence="1">
    <location>
        <begin position="232"/>
        <end position="274"/>
    </location>
</feature>
<protein>
    <submittedName>
        <fullName evidence="2">Uncharacterized protein</fullName>
    </submittedName>
</protein>
<organism evidence="2 3">
    <name type="scientific">Rosa chinensis</name>
    <name type="common">China rose</name>
    <dbReference type="NCBI Taxonomy" id="74649"/>
    <lineage>
        <taxon>Eukaryota</taxon>
        <taxon>Viridiplantae</taxon>
        <taxon>Streptophyta</taxon>
        <taxon>Embryophyta</taxon>
        <taxon>Tracheophyta</taxon>
        <taxon>Spermatophyta</taxon>
        <taxon>Magnoliopsida</taxon>
        <taxon>eudicotyledons</taxon>
        <taxon>Gunneridae</taxon>
        <taxon>Pentapetalae</taxon>
        <taxon>rosids</taxon>
        <taxon>fabids</taxon>
        <taxon>Rosales</taxon>
        <taxon>Rosaceae</taxon>
        <taxon>Rosoideae</taxon>
        <taxon>Rosoideae incertae sedis</taxon>
        <taxon>Rosa</taxon>
    </lineage>
</organism>
<evidence type="ECO:0000256" key="1">
    <source>
        <dbReference type="SAM" id="MobiDB-lite"/>
    </source>
</evidence>
<dbReference type="Proteomes" id="UP000238479">
    <property type="component" value="Chromosome 4"/>
</dbReference>